<dbReference type="InterPro" id="IPR011049">
    <property type="entry name" value="Serralysin-like_metalloprot_C"/>
</dbReference>
<name>A0A4Y8ZKD2_9SPHN</name>
<dbReference type="GO" id="GO:0005509">
    <property type="term" value="F:calcium ion binding"/>
    <property type="evidence" value="ECO:0007669"/>
    <property type="project" value="InterPro"/>
</dbReference>
<accession>A0A4Y8ZKD2</accession>
<proteinExistence type="predicted"/>
<dbReference type="SUPFAM" id="SSF51120">
    <property type="entry name" value="beta-Roll"/>
    <property type="match status" value="2"/>
</dbReference>
<dbReference type="Proteomes" id="UP000298213">
    <property type="component" value="Unassembled WGS sequence"/>
</dbReference>
<reference evidence="3 4" key="1">
    <citation type="submission" date="2019-03" db="EMBL/GenBank/DDBJ databases">
        <title>Genome sequence of Sphingomonas sp. 17J27-24.</title>
        <authorList>
            <person name="Kim M."/>
            <person name="Maeng S."/>
            <person name="Sathiyaraj S."/>
        </authorList>
    </citation>
    <scope>NUCLEOTIDE SEQUENCE [LARGE SCALE GENOMIC DNA]</scope>
    <source>
        <strain evidence="3 4">17J27-24</strain>
    </source>
</reference>
<dbReference type="Gene3D" id="2.150.10.10">
    <property type="entry name" value="Serralysin-like metalloprotease, C-terminal"/>
    <property type="match status" value="3"/>
</dbReference>
<evidence type="ECO:0000256" key="1">
    <source>
        <dbReference type="ARBA" id="ARBA00004613"/>
    </source>
</evidence>
<dbReference type="PANTHER" id="PTHR38340:SF1">
    <property type="entry name" value="S-LAYER PROTEIN"/>
    <property type="match status" value="1"/>
</dbReference>
<organism evidence="3 4">
    <name type="scientific">Sphingomonas parva</name>
    <dbReference type="NCBI Taxonomy" id="2555898"/>
    <lineage>
        <taxon>Bacteria</taxon>
        <taxon>Pseudomonadati</taxon>
        <taxon>Pseudomonadota</taxon>
        <taxon>Alphaproteobacteria</taxon>
        <taxon>Sphingomonadales</taxon>
        <taxon>Sphingomonadaceae</taxon>
        <taxon>Sphingomonas</taxon>
    </lineage>
</organism>
<evidence type="ECO:0000313" key="3">
    <source>
        <dbReference type="EMBL" id="TFI56470.1"/>
    </source>
</evidence>
<dbReference type="PANTHER" id="PTHR38340">
    <property type="entry name" value="S-LAYER PROTEIN"/>
    <property type="match status" value="1"/>
</dbReference>
<dbReference type="InterPro" id="IPR050557">
    <property type="entry name" value="RTX_toxin/Mannuronan_C5-epim"/>
</dbReference>
<keyword evidence="4" id="KW-1185">Reference proteome</keyword>
<dbReference type="InterPro" id="IPR001343">
    <property type="entry name" value="Hemolysn_Ca-bd"/>
</dbReference>
<gene>
    <name evidence="3" type="ORF">E2493_20020</name>
</gene>
<dbReference type="OrthoDB" id="7596931at2"/>
<evidence type="ECO:0000256" key="2">
    <source>
        <dbReference type="ARBA" id="ARBA00022525"/>
    </source>
</evidence>
<dbReference type="EMBL" id="SPDV01000074">
    <property type="protein sequence ID" value="TFI56470.1"/>
    <property type="molecule type" value="Genomic_DNA"/>
</dbReference>
<dbReference type="PROSITE" id="PS00330">
    <property type="entry name" value="HEMOLYSIN_CALCIUM"/>
    <property type="match status" value="3"/>
</dbReference>
<protein>
    <submittedName>
        <fullName evidence="3">Calcium-binding protein</fullName>
    </submittedName>
</protein>
<dbReference type="PRINTS" id="PR00313">
    <property type="entry name" value="CABNDNGRPT"/>
</dbReference>
<dbReference type="RefSeq" id="WP_135090425.1">
    <property type="nucleotide sequence ID" value="NZ_SPDV01000074.1"/>
</dbReference>
<dbReference type="GO" id="GO:0005576">
    <property type="term" value="C:extracellular region"/>
    <property type="evidence" value="ECO:0007669"/>
    <property type="project" value="UniProtKB-SubCell"/>
</dbReference>
<dbReference type="InterPro" id="IPR018511">
    <property type="entry name" value="Hemolysin-typ_Ca-bd_CS"/>
</dbReference>
<dbReference type="Pfam" id="PF00353">
    <property type="entry name" value="HemolysinCabind"/>
    <property type="match status" value="4"/>
</dbReference>
<dbReference type="AlphaFoldDB" id="A0A4Y8ZKD2"/>
<comment type="caution">
    <text evidence="3">The sequence shown here is derived from an EMBL/GenBank/DDBJ whole genome shotgun (WGS) entry which is preliminary data.</text>
</comment>
<keyword evidence="2" id="KW-0964">Secreted</keyword>
<evidence type="ECO:0000313" key="4">
    <source>
        <dbReference type="Proteomes" id="UP000298213"/>
    </source>
</evidence>
<comment type="subcellular location">
    <subcellularLocation>
        <location evidence="1">Secreted</location>
    </subcellularLocation>
</comment>
<sequence length="639" mass="64100">MTLTGIVKIDGSGGNDRLTGSIGADTIAGGAGNDTAAGGDGNDILEGGAGNDVLDGGLGDDVFRYNFSSAGDGYDAVDGGDGYDTILATGTNAWIGLSTLAGVEAISSGGFSGVAIWGAGGNDKLNFSGITLSGIVKIDAAGGDDVLIGSAGADTLAGGAGNDWIDGGLGNDVIDGGAGTDTADYASRTTAMTISLAVTTSQAVMVGESDQLVAIENVIGGSGGDTITGSSAANVLSGGAGNDVLTGGAGNDALDGGVGDDVFRYNYSTGGDGYDAVTGGDGYDTIAATGANAWIGLISLSGIEAITSGGFTGVNVFGFTGADTLDFSGVTLTGIGKIDGAAGNDILTGSAGDDLIYGATGNDRIEGGLGTDTAGFAGAKATYTITTSAGSISVVDTATTTDGNEGTDTLSGIEHLKFKDQTVGIASPIVLDLDGDGVELVDLAASRARFDFDGDGARERTGWIGKGDGLLVYDRNGDGRIFGANELSFIGDKPGALSDLDGLSAFDSNRDGLFSAKDAAWADFRIWKDKDLDGVQDKGELLSMRKAGVASITLTGAATEQSWEWGENIVINHGQFTRTNGRSGSLADVALNYDPADQQQQGAFRGGEWFERLFPILPVEHDAVVSYELLPMLPAAPEF</sequence>